<name>R7S5J4_PUNST</name>
<dbReference type="CDD" id="cd07822">
    <property type="entry name" value="SRPBCC_4"/>
    <property type="match status" value="1"/>
</dbReference>
<dbReference type="PANTHER" id="PTHR36166">
    <property type="entry name" value="CHROMOSOME 9, WHOLE GENOME SHOTGUN SEQUENCE"/>
    <property type="match status" value="1"/>
</dbReference>
<dbReference type="Pfam" id="PF10604">
    <property type="entry name" value="Polyketide_cyc2"/>
    <property type="match status" value="1"/>
</dbReference>
<keyword evidence="2" id="KW-1185">Reference proteome</keyword>
<dbReference type="HOGENOM" id="CLU_069867_6_0_1"/>
<evidence type="ECO:0000313" key="1">
    <source>
        <dbReference type="EMBL" id="EIN05299.1"/>
    </source>
</evidence>
<dbReference type="KEGG" id="psq:PUNSTDRAFT_137981"/>
<evidence type="ECO:0000313" key="2">
    <source>
        <dbReference type="Proteomes" id="UP000054196"/>
    </source>
</evidence>
<dbReference type="InterPro" id="IPR019587">
    <property type="entry name" value="Polyketide_cyclase/dehydratase"/>
</dbReference>
<reference evidence="2" key="1">
    <citation type="journal article" date="2012" name="Science">
        <title>The Paleozoic origin of enzymatic lignin decomposition reconstructed from 31 fungal genomes.</title>
        <authorList>
            <person name="Floudas D."/>
            <person name="Binder M."/>
            <person name="Riley R."/>
            <person name="Barry K."/>
            <person name="Blanchette R.A."/>
            <person name="Henrissat B."/>
            <person name="Martinez A.T."/>
            <person name="Otillar R."/>
            <person name="Spatafora J.W."/>
            <person name="Yadav J.S."/>
            <person name="Aerts A."/>
            <person name="Benoit I."/>
            <person name="Boyd A."/>
            <person name="Carlson A."/>
            <person name="Copeland A."/>
            <person name="Coutinho P.M."/>
            <person name="de Vries R.P."/>
            <person name="Ferreira P."/>
            <person name="Findley K."/>
            <person name="Foster B."/>
            <person name="Gaskell J."/>
            <person name="Glotzer D."/>
            <person name="Gorecki P."/>
            <person name="Heitman J."/>
            <person name="Hesse C."/>
            <person name="Hori C."/>
            <person name="Igarashi K."/>
            <person name="Jurgens J.A."/>
            <person name="Kallen N."/>
            <person name="Kersten P."/>
            <person name="Kohler A."/>
            <person name="Kuees U."/>
            <person name="Kumar T.K.A."/>
            <person name="Kuo A."/>
            <person name="LaButti K."/>
            <person name="Larrondo L.F."/>
            <person name="Lindquist E."/>
            <person name="Ling A."/>
            <person name="Lombard V."/>
            <person name="Lucas S."/>
            <person name="Lundell T."/>
            <person name="Martin R."/>
            <person name="McLaughlin D.J."/>
            <person name="Morgenstern I."/>
            <person name="Morin E."/>
            <person name="Murat C."/>
            <person name="Nagy L.G."/>
            <person name="Nolan M."/>
            <person name="Ohm R.A."/>
            <person name="Patyshakuliyeva A."/>
            <person name="Rokas A."/>
            <person name="Ruiz-Duenas F.J."/>
            <person name="Sabat G."/>
            <person name="Salamov A."/>
            <person name="Samejima M."/>
            <person name="Schmutz J."/>
            <person name="Slot J.C."/>
            <person name="St John F."/>
            <person name="Stenlid J."/>
            <person name="Sun H."/>
            <person name="Sun S."/>
            <person name="Syed K."/>
            <person name="Tsang A."/>
            <person name="Wiebenga A."/>
            <person name="Young D."/>
            <person name="Pisabarro A."/>
            <person name="Eastwood D.C."/>
            <person name="Martin F."/>
            <person name="Cullen D."/>
            <person name="Grigoriev I.V."/>
            <person name="Hibbett D.S."/>
        </authorList>
    </citation>
    <scope>NUCLEOTIDE SEQUENCE [LARGE SCALE GENOMIC DNA]</scope>
    <source>
        <strain evidence="2">HHB-11173 SS5</strain>
    </source>
</reference>
<sequence>MSSPTGLPLPPTGGILTVREHVNDNSVSYSWLQISASAVIEASPDRVWETLINLESYSEWNPFVRSADVCNAAKHRLDDQTLSAGKHVLLKVHMPPSMDDTRSSRMTLCEVTHVDHENRRVCWGSHELPKWVLYSDRWQSVIPADPEGRTSKYETREVMYGFLAFIVKLFYTKPLQEGFDAMAKGLKSKSESL</sequence>
<dbReference type="PANTHER" id="PTHR36166:SF1">
    <property type="entry name" value="SRPBCC DOMAIN-CONTAINING PROTEIN"/>
    <property type="match status" value="1"/>
</dbReference>
<accession>R7S5J4</accession>
<dbReference type="RefSeq" id="XP_007387702.1">
    <property type="nucleotide sequence ID" value="XM_007387640.1"/>
</dbReference>
<proteinExistence type="predicted"/>
<dbReference type="EMBL" id="JH687551">
    <property type="protein sequence ID" value="EIN05299.1"/>
    <property type="molecule type" value="Genomic_DNA"/>
</dbReference>
<dbReference type="GeneID" id="18879961"/>
<gene>
    <name evidence="1" type="ORF">PUNSTDRAFT_137981</name>
</gene>
<organism evidence="1 2">
    <name type="scientific">Punctularia strigosozonata (strain HHB-11173)</name>
    <name type="common">White-rot fungus</name>
    <dbReference type="NCBI Taxonomy" id="741275"/>
    <lineage>
        <taxon>Eukaryota</taxon>
        <taxon>Fungi</taxon>
        <taxon>Dikarya</taxon>
        <taxon>Basidiomycota</taxon>
        <taxon>Agaricomycotina</taxon>
        <taxon>Agaricomycetes</taxon>
        <taxon>Corticiales</taxon>
        <taxon>Punctulariaceae</taxon>
        <taxon>Punctularia</taxon>
    </lineage>
</organism>
<dbReference type="Gene3D" id="3.30.530.20">
    <property type="match status" value="1"/>
</dbReference>
<dbReference type="Proteomes" id="UP000054196">
    <property type="component" value="Unassembled WGS sequence"/>
</dbReference>
<dbReference type="eggNOG" id="ENOG502SCM7">
    <property type="taxonomic scope" value="Eukaryota"/>
</dbReference>
<dbReference type="AlphaFoldDB" id="R7S5J4"/>
<dbReference type="OMA" id="GNFRIAW"/>
<protein>
    <recommendedName>
        <fullName evidence="3">Coenzyme Q-binding protein COQ10 START domain-containing protein</fullName>
    </recommendedName>
</protein>
<dbReference type="SUPFAM" id="SSF55961">
    <property type="entry name" value="Bet v1-like"/>
    <property type="match status" value="1"/>
</dbReference>
<evidence type="ECO:0008006" key="3">
    <source>
        <dbReference type="Google" id="ProtNLM"/>
    </source>
</evidence>
<dbReference type="InterPro" id="IPR023393">
    <property type="entry name" value="START-like_dom_sf"/>
</dbReference>
<dbReference type="OrthoDB" id="509124at2759"/>